<evidence type="ECO:0000313" key="9">
    <source>
        <dbReference type="EMBL" id="ABV94811.1"/>
    </source>
</evidence>
<feature type="transmembrane region" description="Helical" evidence="8">
    <location>
        <begin position="194"/>
        <end position="220"/>
    </location>
</feature>
<keyword evidence="7 8" id="KW-0472">Membrane</keyword>
<dbReference type="OrthoDB" id="3579489at2"/>
<keyword evidence="4" id="KW-1003">Cell membrane</keyword>
<evidence type="ECO:0000256" key="2">
    <source>
        <dbReference type="ARBA" id="ARBA00010735"/>
    </source>
</evidence>
<gene>
    <name evidence="9" type="ordered locus">Dshi_3078</name>
</gene>
<feature type="transmembrane region" description="Helical" evidence="8">
    <location>
        <begin position="64"/>
        <end position="85"/>
    </location>
</feature>
<dbReference type="Proteomes" id="UP000006833">
    <property type="component" value="Chromosome"/>
</dbReference>
<keyword evidence="3" id="KW-0813">Transport</keyword>
<feature type="transmembrane region" description="Helical" evidence="8">
    <location>
        <begin position="166"/>
        <end position="188"/>
    </location>
</feature>
<dbReference type="STRING" id="398580.Dshi_3078"/>
<evidence type="ECO:0000256" key="4">
    <source>
        <dbReference type="ARBA" id="ARBA00022475"/>
    </source>
</evidence>
<dbReference type="PANTHER" id="PTHR34979">
    <property type="entry name" value="INNER MEMBRANE PROTEIN YGAZ"/>
    <property type="match status" value="1"/>
</dbReference>
<protein>
    <submittedName>
        <fullName evidence="9">AzlC family protein</fullName>
    </submittedName>
</protein>
<feature type="transmembrane region" description="Helical" evidence="8">
    <location>
        <begin position="37"/>
        <end position="57"/>
    </location>
</feature>
<evidence type="ECO:0000256" key="8">
    <source>
        <dbReference type="SAM" id="Phobius"/>
    </source>
</evidence>
<keyword evidence="5 8" id="KW-0812">Transmembrane</keyword>
<dbReference type="GO" id="GO:1903785">
    <property type="term" value="P:L-valine transmembrane transport"/>
    <property type="evidence" value="ECO:0007669"/>
    <property type="project" value="TreeGrafter"/>
</dbReference>
<evidence type="ECO:0000256" key="1">
    <source>
        <dbReference type="ARBA" id="ARBA00004651"/>
    </source>
</evidence>
<comment type="similarity">
    <text evidence="2">Belongs to the AzlC family.</text>
</comment>
<evidence type="ECO:0000256" key="5">
    <source>
        <dbReference type="ARBA" id="ARBA00022692"/>
    </source>
</evidence>
<dbReference type="eggNOG" id="COG1296">
    <property type="taxonomic scope" value="Bacteria"/>
</dbReference>
<keyword evidence="6 8" id="KW-1133">Transmembrane helix</keyword>
<dbReference type="RefSeq" id="WP_012179739.1">
    <property type="nucleotide sequence ID" value="NC_009952.1"/>
</dbReference>
<feature type="transmembrane region" description="Helical" evidence="8">
    <location>
        <begin position="12"/>
        <end position="31"/>
    </location>
</feature>
<dbReference type="KEGG" id="dsh:Dshi_3078"/>
<proteinExistence type="inferred from homology"/>
<dbReference type="Pfam" id="PF03591">
    <property type="entry name" value="AzlC"/>
    <property type="match status" value="1"/>
</dbReference>
<dbReference type="HOGENOM" id="CLU_065777_1_1_5"/>
<feature type="transmembrane region" description="Helical" evidence="8">
    <location>
        <begin position="130"/>
        <end position="154"/>
    </location>
</feature>
<evidence type="ECO:0000256" key="6">
    <source>
        <dbReference type="ARBA" id="ARBA00022989"/>
    </source>
</evidence>
<dbReference type="InterPro" id="IPR011606">
    <property type="entry name" value="Brnchd-chn_aa_trnsp_permease"/>
</dbReference>
<keyword evidence="10" id="KW-1185">Reference proteome</keyword>
<organism evidence="9 10">
    <name type="scientific">Dinoroseobacter shibae (strain DSM 16493 / NCIMB 14021 / DFL 12)</name>
    <dbReference type="NCBI Taxonomy" id="398580"/>
    <lineage>
        <taxon>Bacteria</taxon>
        <taxon>Pseudomonadati</taxon>
        <taxon>Pseudomonadota</taxon>
        <taxon>Alphaproteobacteria</taxon>
        <taxon>Rhodobacterales</taxon>
        <taxon>Roseobacteraceae</taxon>
        <taxon>Dinoroseobacter</taxon>
    </lineage>
</organism>
<accession>A8LL62</accession>
<dbReference type="GO" id="GO:0005886">
    <property type="term" value="C:plasma membrane"/>
    <property type="evidence" value="ECO:0007669"/>
    <property type="project" value="UniProtKB-SubCell"/>
</dbReference>
<name>A8LL62_DINSH</name>
<dbReference type="PANTHER" id="PTHR34979:SF1">
    <property type="entry name" value="INNER MEMBRANE PROTEIN YGAZ"/>
    <property type="match status" value="1"/>
</dbReference>
<evidence type="ECO:0000256" key="7">
    <source>
        <dbReference type="ARBA" id="ARBA00023136"/>
    </source>
</evidence>
<dbReference type="AlphaFoldDB" id="A8LL62"/>
<comment type="subcellular location">
    <subcellularLocation>
        <location evidence="1">Cell membrane</location>
        <topology evidence="1">Multi-pass membrane protein</topology>
    </subcellularLocation>
</comment>
<dbReference type="EMBL" id="CP000830">
    <property type="protein sequence ID" value="ABV94811.1"/>
    <property type="molecule type" value="Genomic_DNA"/>
</dbReference>
<evidence type="ECO:0000313" key="10">
    <source>
        <dbReference type="Proteomes" id="UP000006833"/>
    </source>
</evidence>
<evidence type="ECO:0000256" key="3">
    <source>
        <dbReference type="ARBA" id="ARBA00022448"/>
    </source>
</evidence>
<sequence length="234" mass="24819">MSSLYLQGLRQGAPFLLVTVPFGMLFGVVATEAGLNIAEVMGFSLLVIAGAAQFTAVQLLSENAPVIIVLASALAVNLRMALYSASIAPHLGPLPVWQKAICAYFLVDQTYAVSVARFEKDPALPLRERFAFHLGAASLICLCWYPATWTGAVLGARIPPEMALDFALPITFLALVAPALTSLAHVVAAFTATVLALAFVGLPFSLGTIFAAGCAMLVGARVELWQTRRREAAR</sequence>
<reference evidence="10" key="1">
    <citation type="journal article" date="2010" name="ISME J.">
        <title>The complete genome sequence of the algal symbiont Dinoroseobacter shibae: a hitchhiker's guide to life in the sea.</title>
        <authorList>
            <person name="Wagner-Dobler I."/>
            <person name="Ballhausen B."/>
            <person name="Berger M."/>
            <person name="Brinkhoff T."/>
            <person name="Buchholz I."/>
            <person name="Bunk B."/>
            <person name="Cypionka H."/>
            <person name="Daniel R."/>
            <person name="Drepper T."/>
            <person name="Gerdts G."/>
            <person name="Hahnke S."/>
            <person name="Han C."/>
            <person name="Jahn D."/>
            <person name="Kalhoefer D."/>
            <person name="Kiss H."/>
            <person name="Klenk H.P."/>
            <person name="Kyrpides N."/>
            <person name="Liebl W."/>
            <person name="Liesegang H."/>
            <person name="Meincke L."/>
            <person name="Pati A."/>
            <person name="Petersen J."/>
            <person name="Piekarski T."/>
            <person name="Pommerenke C."/>
            <person name="Pradella S."/>
            <person name="Pukall R."/>
            <person name="Rabus R."/>
            <person name="Stackebrandt E."/>
            <person name="Thole S."/>
            <person name="Thompson L."/>
            <person name="Tielen P."/>
            <person name="Tomasch J."/>
            <person name="von Jan M."/>
            <person name="Wanphrut N."/>
            <person name="Wichels A."/>
            <person name="Zech H."/>
            <person name="Simon M."/>
        </authorList>
    </citation>
    <scope>NUCLEOTIDE SEQUENCE [LARGE SCALE GENOMIC DNA]</scope>
    <source>
        <strain evidence="10">DSM 16493 / NCIMB 14021 / DFL 12</strain>
    </source>
</reference>